<organism evidence="1 2">
    <name type="scientific">Racocetra persica</name>
    <dbReference type="NCBI Taxonomy" id="160502"/>
    <lineage>
        <taxon>Eukaryota</taxon>
        <taxon>Fungi</taxon>
        <taxon>Fungi incertae sedis</taxon>
        <taxon>Mucoromycota</taxon>
        <taxon>Glomeromycotina</taxon>
        <taxon>Glomeromycetes</taxon>
        <taxon>Diversisporales</taxon>
        <taxon>Gigasporaceae</taxon>
        <taxon>Racocetra</taxon>
    </lineage>
</organism>
<reference evidence="1" key="1">
    <citation type="submission" date="2021-06" db="EMBL/GenBank/DDBJ databases">
        <authorList>
            <person name="Kallberg Y."/>
            <person name="Tangrot J."/>
            <person name="Rosling A."/>
        </authorList>
    </citation>
    <scope>NUCLEOTIDE SEQUENCE</scope>
    <source>
        <strain evidence="1">MA461A</strain>
    </source>
</reference>
<gene>
    <name evidence="1" type="ORF">RPERSI_LOCUS27260</name>
</gene>
<dbReference type="EMBL" id="CAJVQC010095614">
    <property type="protein sequence ID" value="CAG8828511.1"/>
    <property type="molecule type" value="Genomic_DNA"/>
</dbReference>
<comment type="caution">
    <text evidence="1">The sequence shown here is derived from an EMBL/GenBank/DDBJ whole genome shotgun (WGS) entry which is preliminary data.</text>
</comment>
<evidence type="ECO:0000313" key="1">
    <source>
        <dbReference type="EMBL" id="CAG8828511.1"/>
    </source>
</evidence>
<keyword evidence="2" id="KW-1185">Reference proteome</keyword>
<accession>A0ACA9S5Q3</accession>
<feature type="non-terminal residue" evidence="1">
    <location>
        <position position="1"/>
    </location>
</feature>
<dbReference type="Proteomes" id="UP000789920">
    <property type="component" value="Unassembled WGS sequence"/>
</dbReference>
<proteinExistence type="predicted"/>
<sequence>DEANRINNKGREYKRLFKIYLRLETLYGNVPMQQMFAPSKLRTT</sequence>
<feature type="non-terminal residue" evidence="1">
    <location>
        <position position="44"/>
    </location>
</feature>
<evidence type="ECO:0000313" key="2">
    <source>
        <dbReference type="Proteomes" id="UP000789920"/>
    </source>
</evidence>
<name>A0ACA9S5Q3_9GLOM</name>
<protein>
    <submittedName>
        <fullName evidence="1">6147_t:CDS:1</fullName>
    </submittedName>
</protein>